<organism evidence="1 2">
    <name type="scientific">Bondarzewia mesenterica</name>
    <dbReference type="NCBI Taxonomy" id="1095465"/>
    <lineage>
        <taxon>Eukaryota</taxon>
        <taxon>Fungi</taxon>
        <taxon>Dikarya</taxon>
        <taxon>Basidiomycota</taxon>
        <taxon>Agaricomycotina</taxon>
        <taxon>Agaricomycetes</taxon>
        <taxon>Russulales</taxon>
        <taxon>Bondarzewiaceae</taxon>
        <taxon>Bondarzewia</taxon>
    </lineage>
</organism>
<protein>
    <submittedName>
        <fullName evidence="1">Uncharacterized protein</fullName>
    </submittedName>
</protein>
<proteinExistence type="predicted"/>
<keyword evidence="2" id="KW-1185">Reference proteome</keyword>
<gene>
    <name evidence="1" type="ORF">EW146_g4013</name>
</gene>
<name>A0A4S4M1M9_9AGAM</name>
<comment type="caution">
    <text evidence="1">The sequence shown here is derived from an EMBL/GenBank/DDBJ whole genome shotgun (WGS) entry which is preliminary data.</text>
</comment>
<dbReference type="PROSITE" id="PS51257">
    <property type="entry name" value="PROKAR_LIPOPROTEIN"/>
    <property type="match status" value="1"/>
</dbReference>
<dbReference type="Proteomes" id="UP000310158">
    <property type="component" value="Unassembled WGS sequence"/>
</dbReference>
<evidence type="ECO:0000313" key="2">
    <source>
        <dbReference type="Proteomes" id="UP000310158"/>
    </source>
</evidence>
<dbReference type="AlphaFoldDB" id="A0A4S4M1M9"/>
<accession>A0A4S4M1M9</accession>
<dbReference type="EMBL" id="SGPL01000147">
    <property type="protein sequence ID" value="THH16660.1"/>
    <property type="molecule type" value="Genomic_DNA"/>
</dbReference>
<sequence>MPRLPPSLSRLLSSIPMTLQSRTSAAQPLVSSCIKSSSYAATASTFFSSLALRILITRALTPFHGTCIAFLSAFSAASALEHARK</sequence>
<reference evidence="1 2" key="1">
    <citation type="submission" date="2019-02" db="EMBL/GenBank/DDBJ databases">
        <title>Genome sequencing of the rare red list fungi Bondarzewia mesenterica.</title>
        <authorList>
            <person name="Buettner E."/>
            <person name="Kellner H."/>
        </authorList>
    </citation>
    <scope>NUCLEOTIDE SEQUENCE [LARGE SCALE GENOMIC DNA]</scope>
    <source>
        <strain evidence="1 2">DSM 108281</strain>
    </source>
</reference>
<evidence type="ECO:0000313" key="1">
    <source>
        <dbReference type="EMBL" id="THH16660.1"/>
    </source>
</evidence>